<reference evidence="1" key="1">
    <citation type="submission" date="2020-08" db="EMBL/GenBank/DDBJ databases">
        <title>Multicomponent nature underlies the extraordinary mechanical properties of spider dragline silk.</title>
        <authorList>
            <person name="Kono N."/>
            <person name="Nakamura H."/>
            <person name="Mori M."/>
            <person name="Yoshida Y."/>
            <person name="Ohtoshi R."/>
            <person name="Malay A.D."/>
            <person name="Moran D.A.P."/>
            <person name="Tomita M."/>
            <person name="Numata K."/>
            <person name="Arakawa K."/>
        </authorList>
    </citation>
    <scope>NUCLEOTIDE SEQUENCE</scope>
</reference>
<gene>
    <name evidence="1" type="ORF">NPIL_273211</name>
</gene>
<protein>
    <submittedName>
        <fullName evidence="1">Uncharacterized protein</fullName>
    </submittedName>
</protein>
<keyword evidence="2" id="KW-1185">Reference proteome</keyword>
<name>A0A8X6PTV2_NEPPI</name>
<proteinExistence type="predicted"/>
<comment type="caution">
    <text evidence="1">The sequence shown here is derived from an EMBL/GenBank/DDBJ whole genome shotgun (WGS) entry which is preliminary data.</text>
</comment>
<sequence>MFDACIVSALASSESQKTERSLRARKTCYSPFLFRERGALGQVIPKEADYWKPQPDHVALKTESTSSVCVKNVLLVAYR</sequence>
<dbReference type="Proteomes" id="UP000887013">
    <property type="component" value="Unassembled WGS sequence"/>
</dbReference>
<evidence type="ECO:0000313" key="2">
    <source>
        <dbReference type="Proteomes" id="UP000887013"/>
    </source>
</evidence>
<dbReference type="EMBL" id="BMAW01120398">
    <property type="protein sequence ID" value="GFT89154.1"/>
    <property type="molecule type" value="Genomic_DNA"/>
</dbReference>
<organism evidence="1 2">
    <name type="scientific">Nephila pilipes</name>
    <name type="common">Giant wood spider</name>
    <name type="synonym">Nephila maculata</name>
    <dbReference type="NCBI Taxonomy" id="299642"/>
    <lineage>
        <taxon>Eukaryota</taxon>
        <taxon>Metazoa</taxon>
        <taxon>Ecdysozoa</taxon>
        <taxon>Arthropoda</taxon>
        <taxon>Chelicerata</taxon>
        <taxon>Arachnida</taxon>
        <taxon>Araneae</taxon>
        <taxon>Araneomorphae</taxon>
        <taxon>Entelegynae</taxon>
        <taxon>Araneoidea</taxon>
        <taxon>Nephilidae</taxon>
        <taxon>Nephila</taxon>
    </lineage>
</organism>
<evidence type="ECO:0000313" key="1">
    <source>
        <dbReference type="EMBL" id="GFT89154.1"/>
    </source>
</evidence>
<accession>A0A8X6PTV2</accession>
<dbReference type="AlphaFoldDB" id="A0A8X6PTV2"/>